<sequence length="253" mass="27081">MSYCVGWLCSLAWLGYLAGCGGIIGNLIHDCVLSYHPSSVAANNQWFPTIFAITALPIGGIFNSRLTYHFPALEGIMVVIHLASWVAFMVVLWMTSPIGDAKDFLLTFNNGAGWVSPGGATLIGVLMACSGLLAEDTSDASYTIPWSLIISYFVNAAIGLVAGVTVIFCAGDLNEVLSNGTQSPFVTIFHNSTQSKAGTVCHTCPYHDVLHVFANERNGNSLQANMAFARDDGLPFSYKLKHVPDAEVPQTAL</sequence>
<keyword evidence="2" id="KW-0813">Transport</keyword>
<keyword evidence="5 6" id="KW-0472">Membrane</keyword>
<reference evidence="7" key="1">
    <citation type="submission" date="2023-04" db="EMBL/GenBank/DDBJ databases">
        <title>Black Yeasts Isolated from many extreme environments.</title>
        <authorList>
            <person name="Coleine C."/>
            <person name="Stajich J.E."/>
            <person name="Selbmann L."/>
        </authorList>
    </citation>
    <scope>NUCLEOTIDE SEQUENCE</scope>
    <source>
        <strain evidence="7">CCFEE 5312</strain>
    </source>
</reference>
<keyword evidence="4 6" id="KW-1133">Transmembrane helix</keyword>
<evidence type="ECO:0000256" key="5">
    <source>
        <dbReference type="ARBA" id="ARBA00023136"/>
    </source>
</evidence>
<proteinExistence type="predicted"/>
<dbReference type="EMBL" id="JAWDJX010000123">
    <property type="protein sequence ID" value="KAK3046008.1"/>
    <property type="molecule type" value="Genomic_DNA"/>
</dbReference>
<dbReference type="PANTHER" id="PTHR45649:SF41">
    <property type="entry name" value="TRANSPORTER, PUTATIVE (EUROFUNG)-RELATED"/>
    <property type="match status" value="1"/>
</dbReference>
<dbReference type="GO" id="GO:0022857">
    <property type="term" value="F:transmembrane transporter activity"/>
    <property type="evidence" value="ECO:0007669"/>
    <property type="project" value="UniProtKB-ARBA"/>
</dbReference>
<dbReference type="PANTHER" id="PTHR45649">
    <property type="entry name" value="AMINO-ACID PERMEASE BAT1"/>
    <property type="match status" value="1"/>
</dbReference>
<evidence type="ECO:0000313" key="8">
    <source>
        <dbReference type="Proteomes" id="UP001271007"/>
    </source>
</evidence>
<feature type="transmembrane region" description="Helical" evidence="6">
    <location>
        <begin position="146"/>
        <end position="168"/>
    </location>
</feature>
<evidence type="ECO:0000256" key="6">
    <source>
        <dbReference type="SAM" id="Phobius"/>
    </source>
</evidence>
<evidence type="ECO:0000256" key="1">
    <source>
        <dbReference type="ARBA" id="ARBA00004141"/>
    </source>
</evidence>
<feature type="transmembrane region" description="Helical" evidence="6">
    <location>
        <begin position="114"/>
        <end position="134"/>
    </location>
</feature>
<protein>
    <submittedName>
        <fullName evidence="7">Uncharacterized protein</fullName>
    </submittedName>
</protein>
<feature type="transmembrane region" description="Helical" evidence="6">
    <location>
        <begin position="75"/>
        <end position="94"/>
    </location>
</feature>
<dbReference type="AlphaFoldDB" id="A0AAJ0D9V5"/>
<dbReference type="Gene3D" id="1.20.1740.10">
    <property type="entry name" value="Amino acid/polyamine transporter I"/>
    <property type="match status" value="1"/>
</dbReference>
<accession>A0AAJ0D9V5</accession>
<comment type="caution">
    <text evidence="7">The sequence shown here is derived from an EMBL/GenBank/DDBJ whole genome shotgun (WGS) entry which is preliminary data.</text>
</comment>
<name>A0AAJ0D9V5_9PEZI</name>
<comment type="subcellular location">
    <subcellularLocation>
        <location evidence="1">Membrane</location>
        <topology evidence="1">Multi-pass membrane protein</topology>
    </subcellularLocation>
</comment>
<evidence type="ECO:0000313" key="7">
    <source>
        <dbReference type="EMBL" id="KAK3046008.1"/>
    </source>
</evidence>
<feature type="transmembrane region" description="Helical" evidence="6">
    <location>
        <begin position="44"/>
        <end position="63"/>
    </location>
</feature>
<gene>
    <name evidence="7" type="ORF">LTR09_012467</name>
</gene>
<evidence type="ECO:0000256" key="2">
    <source>
        <dbReference type="ARBA" id="ARBA00022448"/>
    </source>
</evidence>
<organism evidence="7 8">
    <name type="scientific">Extremus antarcticus</name>
    <dbReference type="NCBI Taxonomy" id="702011"/>
    <lineage>
        <taxon>Eukaryota</taxon>
        <taxon>Fungi</taxon>
        <taxon>Dikarya</taxon>
        <taxon>Ascomycota</taxon>
        <taxon>Pezizomycotina</taxon>
        <taxon>Dothideomycetes</taxon>
        <taxon>Dothideomycetidae</taxon>
        <taxon>Mycosphaerellales</taxon>
        <taxon>Extremaceae</taxon>
        <taxon>Extremus</taxon>
    </lineage>
</organism>
<evidence type="ECO:0000256" key="3">
    <source>
        <dbReference type="ARBA" id="ARBA00022692"/>
    </source>
</evidence>
<dbReference type="Proteomes" id="UP001271007">
    <property type="component" value="Unassembled WGS sequence"/>
</dbReference>
<keyword evidence="8" id="KW-1185">Reference proteome</keyword>
<dbReference type="GO" id="GO:0016020">
    <property type="term" value="C:membrane"/>
    <property type="evidence" value="ECO:0007669"/>
    <property type="project" value="UniProtKB-SubCell"/>
</dbReference>
<keyword evidence="3 6" id="KW-0812">Transmembrane</keyword>
<evidence type="ECO:0000256" key="4">
    <source>
        <dbReference type="ARBA" id="ARBA00022989"/>
    </source>
</evidence>